<dbReference type="GO" id="GO:0010890">
    <property type="term" value="P:positive regulation of triglyceride storage"/>
    <property type="evidence" value="ECO:0000318"/>
    <property type="project" value="GO_Central"/>
</dbReference>
<name>A0A9J7HY05_BRAFL</name>
<dbReference type="AlphaFoldDB" id="A0A9J7HY05"/>
<dbReference type="InterPro" id="IPR004279">
    <property type="entry name" value="Perilipin"/>
</dbReference>
<evidence type="ECO:0000256" key="5">
    <source>
        <dbReference type="SAM" id="MobiDB-lite"/>
    </source>
</evidence>
<dbReference type="GO" id="GO:0005829">
    <property type="term" value="C:cytosol"/>
    <property type="evidence" value="ECO:0000318"/>
    <property type="project" value="GO_Central"/>
</dbReference>
<comment type="subcellular location">
    <subcellularLocation>
        <location evidence="1">Lipid droplet</location>
    </subcellularLocation>
</comment>
<dbReference type="Gene3D" id="1.20.120.340">
    <property type="entry name" value="Flagellar protein FliS"/>
    <property type="match status" value="1"/>
</dbReference>
<evidence type="ECO:0000256" key="1">
    <source>
        <dbReference type="ARBA" id="ARBA00004502"/>
    </source>
</evidence>
<accession>A0A9J7HY05</accession>
<protein>
    <submittedName>
        <fullName evidence="7">Perilipin-2-like isoform X1</fullName>
    </submittedName>
</protein>
<dbReference type="PIRSF" id="PIRSF036881">
    <property type="entry name" value="PAT"/>
    <property type="match status" value="1"/>
</dbReference>
<dbReference type="SUPFAM" id="SSF109775">
    <property type="entry name" value="Mannose-6-phosphate receptor binding protein 1 (Tip47), C-terminal domain"/>
    <property type="match status" value="1"/>
</dbReference>
<evidence type="ECO:0000256" key="4">
    <source>
        <dbReference type="PIRNR" id="PIRNR036881"/>
    </source>
</evidence>
<evidence type="ECO:0000256" key="2">
    <source>
        <dbReference type="ARBA" id="ARBA00006311"/>
    </source>
</evidence>
<dbReference type="RefSeq" id="XP_035666212.1">
    <property type="nucleotide sequence ID" value="XM_035810319.1"/>
</dbReference>
<evidence type="ECO:0000313" key="6">
    <source>
        <dbReference type="Proteomes" id="UP000001554"/>
    </source>
</evidence>
<dbReference type="GO" id="GO:0005811">
    <property type="term" value="C:lipid droplet"/>
    <property type="evidence" value="ECO:0000318"/>
    <property type="project" value="GO_Central"/>
</dbReference>
<reference evidence="6" key="1">
    <citation type="journal article" date="2020" name="Nat. Ecol. Evol.">
        <title>Deeply conserved synteny resolves early events in vertebrate evolution.</title>
        <authorList>
            <person name="Simakov O."/>
            <person name="Marletaz F."/>
            <person name="Yue J.X."/>
            <person name="O'Connell B."/>
            <person name="Jenkins J."/>
            <person name="Brandt A."/>
            <person name="Calef R."/>
            <person name="Tung C.H."/>
            <person name="Huang T.K."/>
            <person name="Schmutz J."/>
            <person name="Satoh N."/>
            <person name="Yu J.K."/>
            <person name="Putnam N.H."/>
            <person name="Green R.E."/>
            <person name="Rokhsar D.S."/>
        </authorList>
    </citation>
    <scope>NUCLEOTIDE SEQUENCE [LARGE SCALE GENOMIC DNA]</scope>
    <source>
        <strain evidence="6">S238N-H82</strain>
    </source>
</reference>
<evidence type="ECO:0000313" key="7">
    <source>
        <dbReference type="RefSeq" id="XP_035666212.1"/>
    </source>
</evidence>
<feature type="region of interest" description="Disordered" evidence="5">
    <location>
        <begin position="382"/>
        <end position="428"/>
    </location>
</feature>
<keyword evidence="6" id="KW-1185">Reference proteome</keyword>
<proteinExistence type="inferred from homology"/>
<gene>
    <name evidence="7" type="primary">LOC118409353</name>
</gene>
<sequence length="428" mass="47535">MYRKHQQEIMAAETEDNIITRVGSLPLVSASVTQVTNIYSAGKERYPLVKYVGEMAEKTVMYAADTAKPVVNKLEPQIAVANSYAVAGLNKLEETVPIITREPGVIVGDTKQAITSTVSATGERIMNNPVGRVVKSVSDTALATAESYVEYYLPPEKKAIEEEGKEKEGEGEEKAVVPAEEGTPTLTRVTTLTGKVRRRVYTRAMTKLKDVQVRSQEALSNLHFTVDLIQYAKENIDTAGDQVKERLTAAQEKLQATWGDLLAEEEGEVPQEERTVERRVVRVAGRLTGHLSDLAGKAVDTAHSVLPQSFQDQLHNVRQTVDSMYGEFKEAKSFSDLPTELLEKSREQIQNLAGVVTSVTEYIVANTPIQWVVPARFLPAPDAVNEGRDEGQENEDERQDERQEEEDDLEESQEENDLEESQGDENLD</sequence>
<dbReference type="PANTHER" id="PTHR14024:SF49">
    <property type="entry name" value="LIPID STORAGE DROPLETS SURFACE-BINDING PROTEIN 1"/>
    <property type="match status" value="1"/>
</dbReference>
<dbReference type="GeneID" id="118409353"/>
<dbReference type="OMA" id="MGFISEL"/>
<dbReference type="KEGG" id="bfo:118409353"/>
<organism evidence="6 7">
    <name type="scientific">Branchiostoma floridae</name>
    <name type="common">Florida lancelet</name>
    <name type="synonym">Amphioxus</name>
    <dbReference type="NCBI Taxonomy" id="7739"/>
    <lineage>
        <taxon>Eukaryota</taxon>
        <taxon>Metazoa</taxon>
        <taxon>Chordata</taxon>
        <taxon>Cephalochordata</taxon>
        <taxon>Leptocardii</taxon>
        <taxon>Amphioxiformes</taxon>
        <taxon>Branchiostomatidae</taxon>
        <taxon>Branchiostoma</taxon>
    </lineage>
</organism>
<keyword evidence="3" id="KW-0551">Lipid droplet</keyword>
<evidence type="ECO:0000256" key="3">
    <source>
        <dbReference type="ARBA" id="ARBA00022677"/>
    </source>
</evidence>
<dbReference type="PANTHER" id="PTHR14024">
    <property type="entry name" value="PERILIPIN"/>
    <property type="match status" value="1"/>
</dbReference>
<reference evidence="7" key="2">
    <citation type="submission" date="2025-08" db="UniProtKB">
        <authorList>
            <consortium name="RefSeq"/>
        </authorList>
    </citation>
    <scope>IDENTIFICATION</scope>
    <source>
        <strain evidence="7">S238N-H82</strain>
        <tissue evidence="7">Testes</tissue>
    </source>
</reference>
<feature type="compositionally biased region" description="Acidic residues" evidence="5">
    <location>
        <begin position="392"/>
        <end position="428"/>
    </location>
</feature>
<comment type="similarity">
    <text evidence="2 4">Belongs to the perilipin family.</text>
</comment>
<dbReference type="Pfam" id="PF03036">
    <property type="entry name" value="Perilipin"/>
    <property type="match status" value="1"/>
</dbReference>
<dbReference type="GO" id="GO:0019915">
    <property type="term" value="P:lipid storage"/>
    <property type="evidence" value="ECO:0000318"/>
    <property type="project" value="GO_Central"/>
</dbReference>
<dbReference type="OrthoDB" id="376826at2759"/>
<dbReference type="Proteomes" id="UP000001554">
    <property type="component" value="Chromosome 2"/>
</dbReference>